<dbReference type="Proteomes" id="UP000218505">
    <property type="component" value="Chromosome"/>
</dbReference>
<dbReference type="EMBL" id="CP023445">
    <property type="protein sequence ID" value="ATE56908.1"/>
    <property type="molecule type" value="Genomic_DNA"/>
</dbReference>
<evidence type="ECO:0000313" key="3">
    <source>
        <dbReference type="Proteomes" id="UP000218505"/>
    </source>
</evidence>
<dbReference type="KEGG" id="apre:CNX65_29450"/>
<evidence type="ECO:0000313" key="2">
    <source>
        <dbReference type="EMBL" id="ATE56908.1"/>
    </source>
</evidence>
<feature type="compositionally biased region" description="Polar residues" evidence="1">
    <location>
        <begin position="1"/>
        <end position="10"/>
    </location>
</feature>
<organism evidence="2 3">
    <name type="scientific">Actinosynnema pretiosum</name>
    <dbReference type="NCBI Taxonomy" id="42197"/>
    <lineage>
        <taxon>Bacteria</taxon>
        <taxon>Bacillati</taxon>
        <taxon>Actinomycetota</taxon>
        <taxon>Actinomycetes</taxon>
        <taxon>Pseudonocardiales</taxon>
        <taxon>Pseudonocardiaceae</taxon>
        <taxon>Actinosynnema</taxon>
    </lineage>
</organism>
<dbReference type="AlphaFoldDB" id="A0A290ZD16"/>
<gene>
    <name evidence="2" type="ORF">CNX65_29450</name>
</gene>
<feature type="region of interest" description="Disordered" evidence="1">
    <location>
        <begin position="1"/>
        <end position="28"/>
    </location>
</feature>
<reference evidence="2" key="1">
    <citation type="submission" date="2017-09" db="EMBL/GenBank/DDBJ databases">
        <title>Complete Genome Sequence of ansamitocin-producing Bacterium Actinosynnema pretiosum X47.</title>
        <authorList>
            <person name="Cao G."/>
            <person name="Zong G."/>
            <person name="Zhong C."/>
            <person name="Fu J."/>
        </authorList>
    </citation>
    <scope>NUCLEOTIDE SEQUENCE [LARGE SCALE GENOMIC DNA]</scope>
    <source>
        <strain evidence="2">X47</strain>
    </source>
</reference>
<keyword evidence="3" id="KW-1185">Reference proteome</keyword>
<accession>A0A290ZD16</accession>
<proteinExistence type="predicted"/>
<sequence length="64" mass="7170">MVRGAGQQTRGRWIAPNGRDYPTSSGVDSRSELVNEQLTAVINNTPCLRHEVACVKWISQMEVR</sequence>
<protein>
    <submittedName>
        <fullName evidence="2">Uncharacterized protein</fullName>
    </submittedName>
</protein>
<name>A0A290ZD16_9PSEU</name>
<evidence type="ECO:0000256" key="1">
    <source>
        <dbReference type="SAM" id="MobiDB-lite"/>
    </source>
</evidence>